<gene>
    <name evidence="1" type="ORF">AMORRO_LOCUS9164</name>
</gene>
<organism evidence="1 2">
    <name type="scientific">Acaulospora morrowiae</name>
    <dbReference type="NCBI Taxonomy" id="94023"/>
    <lineage>
        <taxon>Eukaryota</taxon>
        <taxon>Fungi</taxon>
        <taxon>Fungi incertae sedis</taxon>
        <taxon>Mucoromycota</taxon>
        <taxon>Glomeromycotina</taxon>
        <taxon>Glomeromycetes</taxon>
        <taxon>Diversisporales</taxon>
        <taxon>Acaulosporaceae</taxon>
        <taxon>Acaulospora</taxon>
    </lineage>
</organism>
<feature type="non-terminal residue" evidence="1">
    <location>
        <position position="1"/>
    </location>
</feature>
<evidence type="ECO:0000313" key="1">
    <source>
        <dbReference type="EMBL" id="CAG8632817.1"/>
    </source>
</evidence>
<proteinExistence type="predicted"/>
<reference evidence="1" key="1">
    <citation type="submission" date="2021-06" db="EMBL/GenBank/DDBJ databases">
        <authorList>
            <person name="Kallberg Y."/>
            <person name="Tangrot J."/>
            <person name="Rosling A."/>
        </authorList>
    </citation>
    <scope>NUCLEOTIDE SEQUENCE</scope>
    <source>
        <strain evidence="1">CL551</strain>
    </source>
</reference>
<keyword evidence="2" id="KW-1185">Reference proteome</keyword>
<dbReference type="AlphaFoldDB" id="A0A9N9DBC6"/>
<protein>
    <submittedName>
        <fullName evidence="1">6885_t:CDS:1</fullName>
    </submittedName>
</protein>
<comment type="caution">
    <text evidence="1">The sequence shown here is derived from an EMBL/GenBank/DDBJ whole genome shotgun (WGS) entry which is preliminary data.</text>
</comment>
<name>A0A9N9DBC6_9GLOM</name>
<dbReference type="Proteomes" id="UP000789342">
    <property type="component" value="Unassembled WGS sequence"/>
</dbReference>
<dbReference type="OrthoDB" id="2436105at2759"/>
<accession>A0A9N9DBC6</accession>
<evidence type="ECO:0000313" key="2">
    <source>
        <dbReference type="Proteomes" id="UP000789342"/>
    </source>
</evidence>
<sequence>SLETELEDLDKYVDKETVVDLIHEIIPSLINEKGKGPSYSYETPEVSDSAKTYEVRVRKAVPYKQ</sequence>
<dbReference type="EMBL" id="CAJVPV010008624">
    <property type="protein sequence ID" value="CAG8632817.1"/>
    <property type="molecule type" value="Genomic_DNA"/>
</dbReference>